<dbReference type="AlphaFoldDB" id="A0A7J5XBK2"/>
<dbReference type="EMBL" id="JAAKFY010000026">
    <property type="protein sequence ID" value="KAF3834386.1"/>
    <property type="molecule type" value="Genomic_DNA"/>
</dbReference>
<reference evidence="1 2" key="1">
    <citation type="submission" date="2020-03" db="EMBL/GenBank/DDBJ databases">
        <title>Dissostichus mawsoni Genome sequencing and assembly.</title>
        <authorList>
            <person name="Park H."/>
        </authorList>
    </citation>
    <scope>NUCLEOTIDE SEQUENCE [LARGE SCALE GENOMIC DNA]</scope>
    <source>
        <strain evidence="1">DM0001</strain>
        <tissue evidence="1">Muscle</tissue>
    </source>
</reference>
<evidence type="ECO:0000313" key="1">
    <source>
        <dbReference type="EMBL" id="KAF3834386.1"/>
    </source>
</evidence>
<gene>
    <name evidence="1" type="ORF">F7725_025590</name>
</gene>
<name>A0A7J5XBK2_DISMA</name>
<accession>A0A7J5XBK2</accession>
<keyword evidence="2" id="KW-1185">Reference proteome</keyword>
<sequence>MPGSSEETKAGREWFLFPYHRILSSALTTAPTFLRFMIMACSFSRPSCSPSPMIAQAGCRCQGVEVLSSLRANELSISARLSEFLSHHQNRHSLVLRQPCDLVQLRLGLLDALSVHRVHHEHDPISTAGVRAPQRTQLLLTAYIPEVEGCLPSAFSERHFDLLCVKALCWDSVHKLVETQAVQYSGLACTVQPQNDNVESLEGRQAGEEGVVIG</sequence>
<evidence type="ECO:0000313" key="2">
    <source>
        <dbReference type="Proteomes" id="UP000518266"/>
    </source>
</evidence>
<comment type="caution">
    <text evidence="1">The sequence shown here is derived from an EMBL/GenBank/DDBJ whole genome shotgun (WGS) entry which is preliminary data.</text>
</comment>
<protein>
    <submittedName>
        <fullName evidence="1">Uncharacterized protein</fullName>
    </submittedName>
</protein>
<proteinExistence type="predicted"/>
<dbReference type="Proteomes" id="UP000518266">
    <property type="component" value="Unassembled WGS sequence"/>
</dbReference>
<organism evidence="1 2">
    <name type="scientific">Dissostichus mawsoni</name>
    <name type="common">Antarctic cod</name>
    <dbReference type="NCBI Taxonomy" id="36200"/>
    <lineage>
        <taxon>Eukaryota</taxon>
        <taxon>Metazoa</taxon>
        <taxon>Chordata</taxon>
        <taxon>Craniata</taxon>
        <taxon>Vertebrata</taxon>
        <taxon>Euteleostomi</taxon>
        <taxon>Actinopterygii</taxon>
        <taxon>Neopterygii</taxon>
        <taxon>Teleostei</taxon>
        <taxon>Neoteleostei</taxon>
        <taxon>Acanthomorphata</taxon>
        <taxon>Eupercaria</taxon>
        <taxon>Perciformes</taxon>
        <taxon>Notothenioidei</taxon>
        <taxon>Nototheniidae</taxon>
        <taxon>Dissostichus</taxon>
    </lineage>
</organism>